<dbReference type="PIRSF" id="PIRSF000727">
    <property type="entry name" value="ThrA"/>
    <property type="match status" value="1"/>
</dbReference>
<dbReference type="GO" id="GO:0004412">
    <property type="term" value="F:homoserine dehydrogenase activity"/>
    <property type="evidence" value="ECO:0007669"/>
    <property type="project" value="UniProtKB-UniRule"/>
</dbReference>
<feature type="domain" description="Homoserine dehydrogenase catalytic" evidence="15">
    <location>
        <begin position="609"/>
        <end position="803"/>
    </location>
</feature>
<comment type="catalytic activity">
    <reaction evidence="11">
        <text>L-homoserine + NADP(+) = L-aspartate 4-semialdehyde + NADPH + H(+)</text>
        <dbReference type="Rhea" id="RHEA:15761"/>
        <dbReference type="ChEBI" id="CHEBI:15378"/>
        <dbReference type="ChEBI" id="CHEBI:57476"/>
        <dbReference type="ChEBI" id="CHEBI:57783"/>
        <dbReference type="ChEBI" id="CHEBI:58349"/>
        <dbReference type="ChEBI" id="CHEBI:537519"/>
        <dbReference type="EC" id="1.1.1.3"/>
    </reaction>
    <physiologicalReaction direction="right-to-left" evidence="11">
        <dbReference type="Rhea" id="RHEA:15763"/>
    </physiologicalReaction>
</comment>
<keyword evidence="13 17" id="KW-0418">Kinase</keyword>
<evidence type="ECO:0000256" key="8">
    <source>
        <dbReference type="ARBA" id="ARBA00022857"/>
    </source>
</evidence>
<evidence type="ECO:0000259" key="14">
    <source>
        <dbReference type="Pfam" id="PF00696"/>
    </source>
</evidence>
<comment type="cofactor">
    <cofactor evidence="1">
        <name>a metal cation</name>
        <dbReference type="ChEBI" id="CHEBI:25213"/>
    </cofactor>
</comment>
<dbReference type="Gene3D" id="3.40.50.720">
    <property type="entry name" value="NAD(P)-binding Rossmann-like Domain"/>
    <property type="match status" value="1"/>
</dbReference>
<feature type="domain" description="Aspartate/homoserine dehydrogenase NAD-binding" evidence="16">
    <location>
        <begin position="463"/>
        <end position="595"/>
    </location>
</feature>
<comment type="pathway">
    <text evidence="4 13">Amino-acid biosynthesis; L-methionine biosynthesis via de novo pathway; L-homoserine from L-aspartate: step 3/3.</text>
</comment>
<organism evidence="17 18">
    <name type="scientific">Idiomarina xiamenensis 10-D-4</name>
    <dbReference type="NCBI Taxonomy" id="740709"/>
    <lineage>
        <taxon>Bacteria</taxon>
        <taxon>Pseudomonadati</taxon>
        <taxon>Pseudomonadota</taxon>
        <taxon>Gammaproteobacteria</taxon>
        <taxon>Alteromonadales</taxon>
        <taxon>Idiomarinaceae</taxon>
        <taxon>Idiomarina</taxon>
    </lineage>
</organism>
<protein>
    <recommendedName>
        <fullName evidence="13">Bifunctional aspartokinase/homoserine dehydrogenase</fullName>
    </recommendedName>
    <domain>
        <recommendedName>
            <fullName evidence="13">Aspartokinase</fullName>
            <ecNumber evidence="13">2.7.2.4</ecNumber>
        </recommendedName>
    </domain>
    <domain>
        <recommendedName>
            <fullName evidence="13">Homoserine dehydrogenase</fullName>
            <ecNumber evidence="13">1.1.1.3</ecNumber>
        </recommendedName>
    </domain>
</protein>
<dbReference type="UniPathway" id="UPA00050">
    <property type="reaction ID" value="UER00063"/>
</dbReference>
<dbReference type="GO" id="GO:0050661">
    <property type="term" value="F:NADP binding"/>
    <property type="evidence" value="ECO:0007669"/>
    <property type="project" value="UniProtKB-UniRule"/>
</dbReference>
<dbReference type="GO" id="GO:0009089">
    <property type="term" value="P:lysine biosynthetic process via diaminopimelate"/>
    <property type="evidence" value="ECO:0007669"/>
    <property type="project" value="UniProtKB-UniRule"/>
</dbReference>
<dbReference type="EC" id="2.7.2.4" evidence="13"/>
<dbReference type="UniPathway" id="UPA00051">
    <property type="reaction ID" value="UER00462"/>
</dbReference>
<evidence type="ECO:0000256" key="11">
    <source>
        <dbReference type="ARBA" id="ARBA00048841"/>
    </source>
</evidence>
<dbReference type="Gene3D" id="1.20.120.1320">
    <property type="entry name" value="Aspartokinase, catalytic domain"/>
    <property type="match status" value="1"/>
</dbReference>
<evidence type="ECO:0000259" key="15">
    <source>
        <dbReference type="Pfam" id="PF00742"/>
    </source>
</evidence>
<dbReference type="EMBL" id="AMRG01000014">
    <property type="protein sequence ID" value="EKE80883.1"/>
    <property type="molecule type" value="Genomic_DNA"/>
</dbReference>
<keyword evidence="18" id="KW-1185">Reference proteome</keyword>
<dbReference type="RefSeq" id="WP_008489513.1">
    <property type="nucleotide sequence ID" value="NZ_AMRG01000014.1"/>
</dbReference>
<keyword evidence="7" id="KW-0791">Threonine biosynthesis</keyword>
<accession>K2JZK0</accession>
<comment type="catalytic activity">
    <reaction evidence="13">
        <text>L-aspartate + ATP = 4-phospho-L-aspartate + ADP</text>
        <dbReference type="Rhea" id="RHEA:23776"/>
        <dbReference type="ChEBI" id="CHEBI:29991"/>
        <dbReference type="ChEBI" id="CHEBI:30616"/>
        <dbReference type="ChEBI" id="CHEBI:57535"/>
        <dbReference type="ChEBI" id="CHEBI:456216"/>
        <dbReference type="EC" id="2.7.2.4"/>
    </reaction>
</comment>
<comment type="similarity">
    <text evidence="13">In the C-terminal section; belongs to the homoserine dehydrogenase family.</text>
</comment>
<keyword evidence="13" id="KW-0547">Nucleotide-binding</keyword>
<keyword evidence="13" id="KW-0808">Transferase</keyword>
<keyword evidence="10" id="KW-0486">Methionine biosynthesis</keyword>
<dbReference type="PROSITE" id="PS00324">
    <property type="entry name" value="ASPARTOKINASE"/>
    <property type="match status" value="1"/>
</dbReference>
<dbReference type="InterPro" id="IPR011147">
    <property type="entry name" value="Bifunc_Aspkin/hSer_DH"/>
</dbReference>
<evidence type="ECO:0000256" key="12">
    <source>
        <dbReference type="ARBA" id="ARBA00049031"/>
    </source>
</evidence>
<dbReference type="InterPro" id="IPR001342">
    <property type="entry name" value="HDH_cat"/>
</dbReference>
<dbReference type="InterPro" id="IPR001048">
    <property type="entry name" value="Asp/Glu/Uridylate_kinase"/>
</dbReference>
<dbReference type="InterPro" id="IPR042199">
    <property type="entry name" value="AsparK_Bifunc_asparK/hSer_DH"/>
</dbReference>
<comment type="subunit">
    <text evidence="13">Homotetramer.</text>
</comment>
<dbReference type="SUPFAM" id="SSF55347">
    <property type="entry name" value="Glyceraldehyde-3-phosphate dehydrogenase-like, C-terminal domain"/>
    <property type="match status" value="1"/>
</dbReference>
<dbReference type="InterPro" id="IPR049638">
    <property type="entry name" value="AK-HD"/>
</dbReference>
<comment type="pathway">
    <text evidence="13">Amino-acid biosynthesis; L-lysine biosynthesis via DAP pathway; (S)-tetrahydrodipicolinate from L-aspartate: step 1/4.</text>
</comment>
<keyword evidence="9 13" id="KW-0560">Oxidoreductase</keyword>
<evidence type="ECO:0000313" key="17">
    <source>
        <dbReference type="EMBL" id="EKE80883.1"/>
    </source>
</evidence>
<comment type="pathway">
    <text evidence="3 13">Amino-acid biosynthesis; L-threonine biosynthesis; L-threonine from L-aspartate: step 3/5.</text>
</comment>
<dbReference type="InterPro" id="IPR005106">
    <property type="entry name" value="Asp/hSer_DH_NAD-bd"/>
</dbReference>
<evidence type="ECO:0000256" key="13">
    <source>
        <dbReference type="PIRNR" id="PIRNR000727"/>
    </source>
</evidence>
<dbReference type="OrthoDB" id="9799110at2"/>
<dbReference type="eggNOG" id="COG0527">
    <property type="taxonomic scope" value="Bacteria"/>
</dbReference>
<gene>
    <name evidence="17" type="primary">metL</name>
    <name evidence="17" type="ORF">A10D4_10864</name>
</gene>
<dbReference type="PANTHER" id="PTHR43070:SF5">
    <property type="entry name" value="HOMOSERINE DEHYDROGENASE"/>
    <property type="match status" value="1"/>
</dbReference>
<dbReference type="SUPFAM" id="SSF51735">
    <property type="entry name" value="NAD(P)-binding Rossmann-fold domains"/>
    <property type="match status" value="1"/>
</dbReference>
<evidence type="ECO:0000256" key="4">
    <source>
        <dbReference type="ARBA" id="ARBA00005062"/>
    </source>
</evidence>
<comment type="caution">
    <text evidence="17">The sequence shown here is derived from an EMBL/GenBank/DDBJ whole genome shotgun (WGS) entry which is preliminary data.</text>
</comment>
<dbReference type="InterPro" id="IPR036291">
    <property type="entry name" value="NAD(P)-bd_dom_sf"/>
</dbReference>
<dbReference type="SUPFAM" id="SSF53633">
    <property type="entry name" value="Carbamate kinase-like"/>
    <property type="match status" value="1"/>
</dbReference>
<comment type="catalytic activity">
    <reaction evidence="12">
        <text>L-homoserine + NAD(+) = L-aspartate 4-semialdehyde + NADH + H(+)</text>
        <dbReference type="Rhea" id="RHEA:15757"/>
        <dbReference type="ChEBI" id="CHEBI:15378"/>
        <dbReference type="ChEBI" id="CHEBI:57476"/>
        <dbReference type="ChEBI" id="CHEBI:57540"/>
        <dbReference type="ChEBI" id="CHEBI:57945"/>
        <dbReference type="ChEBI" id="CHEBI:537519"/>
        <dbReference type="EC" id="1.1.1.3"/>
    </reaction>
    <physiologicalReaction direction="right-to-left" evidence="12">
        <dbReference type="Rhea" id="RHEA:15759"/>
    </physiologicalReaction>
</comment>
<dbReference type="Pfam" id="PF03447">
    <property type="entry name" value="NAD_binding_3"/>
    <property type="match status" value="1"/>
</dbReference>
<keyword evidence="6 13" id="KW-0028">Amino-acid biosynthesis</keyword>
<evidence type="ECO:0000256" key="3">
    <source>
        <dbReference type="ARBA" id="ARBA00005056"/>
    </source>
</evidence>
<dbReference type="GO" id="GO:0009090">
    <property type="term" value="P:homoserine biosynthetic process"/>
    <property type="evidence" value="ECO:0007669"/>
    <property type="project" value="UniProtKB-ARBA"/>
</dbReference>
<reference evidence="17 18" key="1">
    <citation type="journal article" date="2012" name="J. Bacteriol.">
        <title>Genome Sequence of Idiomarina xiamenensis Type Strain 10-D-4.</title>
        <authorList>
            <person name="Lai Q."/>
            <person name="Wang L."/>
            <person name="Wang W."/>
            <person name="Shao Z."/>
        </authorList>
    </citation>
    <scope>NUCLEOTIDE SEQUENCE [LARGE SCALE GENOMIC DNA]</scope>
    <source>
        <strain evidence="17 18">10-D-4</strain>
    </source>
</reference>
<evidence type="ECO:0000256" key="9">
    <source>
        <dbReference type="ARBA" id="ARBA00023002"/>
    </source>
</evidence>
<dbReference type="Pfam" id="PF00696">
    <property type="entry name" value="AA_kinase"/>
    <property type="match status" value="1"/>
</dbReference>
<dbReference type="GO" id="GO:0004072">
    <property type="term" value="F:aspartate kinase activity"/>
    <property type="evidence" value="ECO:0007669"/>
    <property type="project" value="UniProtKB-UniRule"/>
</dbReference>
<evidence type="ECO:0000256" key="2">
    <source>
        <dbReference type="ARBA" id="ARBA00004986"/>
    </source>
</evidence>
<dbReference type="Gene3D" id="3.30.360.10">
    <property type="entry name" value="Dihydrodipicolinate Reductase, domain 2"/>
    <property type="match status" value="1"/>
</dbReference>
<evidence type="ECO:0000256" key="10">
    <source>
        <dbReference type="ARBA" id="ARBA00023167"/>
    </source>
</evidence>
<comment type="pathway">
    <text evidence="5 13">Amino-acid biosynthesis; L-threonine biosynthesis; L-threonine from L-aspartate: step 1/5.</text>
</comment>
<dbReference type="Proteomes" id="UP000014115">
    <property type="component" value="Unassembled WGS sequence"/>
</dbReference>
<dbReference type="eggNOG" id="COG0460">
    <property type="taxonomic scope" value="Bacteria"/>
</dbReference>
<name>K2JZK0_9GAMM</name>
<dbReference type="GO" id="GO:0005524">
    <property type="term" value="F:ATP binding"/>
    <property type="evidence" value="ECO:0007669"/>
    <property type="project" value="UniProtKB-UniRule"/>
</dbReference>
<keyword evidence="8 13" id="KW-0521">NADP</keyword>
<keyword evidence="13" id="KW-0067">ATP-binding</keyword>
<dbReference type="InterPro" id="IPR036393">
    <property type="entry name" value="AceGlu_kinase-like_sf"/>
</dbReference>
<dbReference type="GO" id="GO:0009086">
    <property type="term" value="P:methionine biosynthetic process"/>
    <property type="evidence" value="ECO:0007669"/>
    <property type="project" value="UniProtKB-KW"/>
</dbReference>
<evidence type="ECO:0000256" key="6">
    <source>
        <dbReference type="ARBA" id="ARBA00022605"/>
    </source>
</evidence>
<dbReference type="EC" id="1.1.1.3" evidence="13"/>
<dbReference type="PANTHER" id="PTHR43070">
    <property type="match status" value="1"/>
</dbReference>
<feature type="domain" description="Aspartate/glutamate/uridylate kinase" evidence="14">
    <location>
        <begin position="19"/>
        <end position="291"/>
    </location>
</feature>
<evidence type="ECO:0000256" key="1">
    <source>
        <dbReference type="ARBA" id="ARBA00001920"/>
    </source>
</evidence>
<evidence type="ECO:0000256" key="7">
    <source>
        <dbReference type="ARBA" id="ARBA00022697"/>
    </source>
</evidence>
<evidence type="ECO:0000256" key="5">
    <source>
        <dbReference type="ARBA" id="ARBA00005139"/>
    </source>
</evidence>
<comment type="similarity">
    <text evidence="13">In the N-terminal section; belongs to the aspartokinase family.</text>
</comment>
<dbReference type="STRING" id="740709.A10D4_10864"/>
<proteinExistence type="inferred from homology"/>
<evidence type="ECO:0000313" key="18">
    <source>
        <dbReference type="Proteomes" id="UP000014115"/>
    </source>
</evidence>
<dbReference type="GO" id="GO:0009088">
    <property type="term" value="P:threonine biosynthetic process"/>
    <property type="evidence" value="ECO:0007669"/>
    <property type="project" value="UniProtKB-UniRule"/>
</dbReference>
<dbReference type="InterPro" id="IPR018042">
    <property type="entry name" value="Aspartate_kinase_CS"/>
</dbReference>
<evidence type="ECO:0000259" key="16">
    <source>
        <dbReference type="Pfam" id="PF03447"/>
    </source>
</evidence>
<dbReference type="FunFam" id="3.30.360.10:FF:000006">
    <property type="entry name" value="Bifunctional aspartokinase/homoserine dehydrogenase"/>
    <property type="match status" value="1"/>
</dbReference>
<sequence>MTAVSSVSATQAQAVADNVQVHKFGGSSLADAFCYRRVARIVTEYAGASDLVVVSAAGDTTNRILAIIAARQQPGDAAAILLQQLRQYQQGLIEELLSGDLLAQLMALSEQDFNRWQRWLDGEEEISRNAELLAYGELWSARLLACLLKKQGIRADWIDARTFLTADDAPEPLIRVEMSRQALLQRVAPHTGTRFIVTGFIARDAEGNSLILGRNGSDYSATLVGSLLDVRQVTIWKDVAGVYSADPRKVERVVSLPTLDWREAEELARLGSPVLHPRTFQPVDRERMVISVRSSLKVENQQTRIGMYQHTEPRGKVLTSLADIALYRVELSDKALVDAFESLDLTPLVSWTEADKQQSYYAFHQNHQDYVQSWLDRVDKQHHVTQINGYSMVALVGNRIQESDEYAEFKRQLGEQQLRKLVVSERGDSVLGLLEQKLDNRTLNRLHSQLFSYRRSLGVLVVGRGNIGSAWLQLFNQQRERISQMMDVRIIGITNSKRLWLDYNGIELHDWQQDFDRLARPYVLSELIRELPNAPYDELVMMDMTDATAVAQLYPSFFANGLHIIAANKRAGASSEAQYREIRTIQREYKREWLYNTTVGAGLPLNYAINDLRNAGDEIRSISGIFSGTMSWLFENFNHDVKFSDLVLEAKQRGYTEPDPREDLSCQDIVRKLLILAREIGLRLDWQDIDVTSLVPEALRDVPLQEFMQRLPEMDDAMLQMYKKARLDSRVPRLMASFTVDKQDHVKAQVGIEYIRDDDMLSNLIPGENIFVIYTDWYSEMPLVISGPGAGKHVTAGGVQSDLNQLLGKLAASNQ</sequence>
<dbReference type="Pfam" id="PF00742">
    <property type="entry name" value="Homoserine_dh"/>
    <property type="match status" value="1"/>
</dbReference>
<dbReference type="NCBIfam" id="NF007003">
    <property type="entry name" value="PRK09466.1"/>
    <property type="match status" value="1"/>
</dbReference>
<dbReference type="Gene3D" id="3.40.1160.10">
    <property type="entry name" value="Acetylglutamate kinase-like"/>
    <property type="match status" value="1"/>
</dbReference>
<dbReference type="UniPathway" id="UPA00034">
    <property type="reaction ID" value="UER00015"/>
</dbReference>
<dbReference type="AlphaFoldDB" id="K2JZK0"/>
<dbReference type="PATRIC" id="fig|740709.3.peg.2193"/>
<comment type="pathway">
    <text evidence="2 13">Amino-acid biosynthesis; L-methionine biosynthesis via de novo pathway; L-homoserine from L-aspartate: step 1/3.</text>
</comment>